<dbReference type="Proteomes" id="UP001295423">
    <property type="component" value="Unassembled WGS sequence"/>
</dbReference>
<feature type="compositionally biased region" description="Low complexity" evidence="1">
    <location>
        <begin position="93"/>
        <end position="107"/>
    </location>
</feature>
<evidence type="ECO:0000256" key="1">
    <source>
        <dbReference type="SAM" id="MobiDB-lite"/>
    </source>
</evidence>
<feature type="signal peptide" evidence="2">
    <location>
        <begin position="1"/>
        <end position="17"/>
    </location>
</feature>
<name>A0AAD2FSW7_9STRA</name>
<protein>
    <submittedName>
        <fullName evidence="3">Uncharacterized protein</fullName>
    </submittedName>
</protein>
<proteinExistence type="predicted"/>
<comment type="caution">
    <text evidence="3">The sequence shown here is derived from an EMBL/GenBank/DDBJ whole genome shotgun (WGS) entry which is preliminary data.</text>
</comment>
<dbReference type="EMBL" id="CAKOGP040001792">
    <property type="protein sequence ID" value="CAJ1951688.1"/>
    <property type="molecule type" value="Genomic_DNA"/>
</dbReference>
<feature type="chain" id="PRO_5042121012" evidence="2">
    <location>
        <begin position="18"/>
        <end position="123"/>
    </location>
</feature>
<keyword evidence="2" id="KW-0732">Signal</keyword>
<dbReference type="AlphaFoldDB" id="A0AAD2FSW7"/>
<evidence type="ECO:0000256" key="2">
    <source>
        <dbReference type="SAM" id="SignalP"/>
    </source>
</evidence>
<feature type="region of interest" description="Disordered" evidence="1">
    <location>
        <begin position="68"/>
        <end position="123"/>
    </location>
</feature>
<gene>
    <name evidence="3" type="ORF">CYCCA115_LOCUS13188</name>
</gene>
<sequence>MKFLVALTLALASGASAFAPNSSMKKATALKVGEISWEAVGEEFSDDHWYYQPWSGIGEQQFYPQSHAGNRMPSFFPAPTKTVGEAPPPTTTTPPEAAPELPESVPATPMPETTVGASAPAKA</sequence>
<organism evidence="3 4">
    <name type="scientific">Cylindrotheca closterium</name>
    <dbReference type="NCBI Taxonomy" id="2856"/>
    <lineage>
        <taxon>Eukaryota</taxon>
        <taxon>Sar</taxon>
        <taxon>Stramenopiles</taxon>
        <taxon>Ochrophyta</taxon>
        <taxon>Bacillariophyta</taxon>
        <taxon>Bacillariophyceae</taxon>
        <taxon>Bacillariophycidae</taxon>
        <taxon>Bacillariales</taxon>
        <taxon>Bacillariaceae</taxon>
        <taxon>Cylindrotheca</taxon>
    </lineage>
</organism>
<evidence type="ECO:0000313" key="3">
    <source>
        <dbReference type="EMBL" id="CAJ1951688.1"/>
    </source>
</evidence>
<accession>A0AAD2FSW7</accession>
<keyword evidence="4" id="KW-1185">Reference proteome</keyword>
<evidence type="ECO:0000313" key="4">
    <source>
        <dbReference type="Proteomes" id="UP001295423"/>
    </source>
</evidence>
<reference evidence="3" key="1">
    <citation type="submission" date="2023-08" db="EMBL/GenBank/DDBJ databases">
        <authorList>
            <person name="Audoor S."/>
            <person name="Bilcke G."/>
        </authorList>
    </citation>
    <scope>NUCLEOTIDE SEQUENCE</scope>
</reference>